<evidence type="ECO:0000313" key="2">
    <source>
        <dbReference type="EMBL" id="AZN38358.1"/>
    </source>
</evidence>
<dbReference type="PANTHER" id="PTHR30399">
    <property type="entry name" value="UNCHARACTERIZED PROTEIN YGJP"/>
    <property type="match status" value="1"/>
</dbReference>
<keyword evidence="3" id="KW-1185">Reference proteome</keyword>
<dbReference type="OrthoDB" id="9811177at2"/>
<accession>A0A3Q8X1L7</accession>
<protein>
    <submittedName>
        <fullName evidence="2">M48 family peptidase</fullName>
    </submittedName>
</protein>
<name>A0A3Q8X1L7_9BACL</name>
<evidence type="ECO:0000313" key="3">
    <source>
        <dbReference type="Proteomes" id="UP000272528"/>
    </source>
</evidence>
<dbReference type="InterPro" id="IPR002725">
    <property type="entry name" value="YgjP-like_metallopeptidase"/>
</dbReference>
<proteinExistence type="predicted"/>
<dbReference type="PANTHER" id="PTHR30399:SF1">
    <property type="entry name" value="UTP PYROPHOSPHATASE"/>
    <property type="match status" value="1"/>
</dbReference>
<dbReference type="Pfam" id="PF01863">
    <property type="entry name" value="YgjP-like"/>
    <property type="match status" value="1"/>
</dbReference>
<organism evidence="2 3">
    <name type="scientific">Paenibacillus albus</name>
    <dbReference type="NCBI Taxonomy" id="2495582"/>
    <lineage>
        <taxon>Bacteria</taxon>
        <taxon>Bacillati</taxon>
        <taxon>Bacillota</taxon>
        <taxon>Bacilli</taxon>
        <taxon>Bacillales</taxon>
        <taxon>Paenibacillaceae</taxon>
        <taxon>Paenibacillus</taxon>
    </lineage>
</organism>
<dbReference type="Gene3D" id="3.30.2010.10">
    <property type="entry name" value="Metalloproteases ('zincins'), catalytic domain"/>
    <property type="match status" value="1"/>
</dbReference>
<dbReference type="EMBL" id="CP034437">
    <property type="protein sequence ID" value="AZN38358.1"/>
    <property type="molecule type" value="Genomic_DNA"/>
</dbReference>
<dbReference type="KEGG" id="palb:EJC50_00700"/>
<reference evidence="3" key="1">
    <citation type="submission" date="2018-12" db="EMBL/GenBank/DDBJ databases">
        <title>Genome sequence of Peanibacillus sp.</title>
        <authorList>
            <person name="Subramani G."/>
            <person name="Srinivasan S."/>
            <person name="Kim M.K."/>
        </authorList>
    </citation>
    <scope>NUCLEOTIDE SEQUENCE [LARGE SCALE GENOMIC DNA]</scope>
    <source>
        <strain evidence="3">18JY67-1</strain>
    </source>
</reference>
<dbReference type="RefSeq" id="WP_126011430.1">
    <property type="nucleotide sequence ID" value="NZ_CP034437.1"/>
</dbReference>
<gene>
    <name evidence="2" type="ORF">EJC50_00700</name>
</gene>
<dbReference type="CDD" id="cd07344">
    <property type="entry name" value="M48_yhfN_like"/>
    <property type="match status" value="1"/>
</dbReference>
<dbReference type="InterPro" id="IPR053136">
    <property type="entry name" value="UTP_pyrophosphatase-like"/>
</dbReference>
<evidence type="ECO:0000259" key="1">
    <source>
        <dbReference type="Pfam" id="PF01863"/>
    </source>
</evidence>
<feature type="domain" description="YgjP-like metallopeptidase" evidence="1">
    <location>
        <begin position="21"/>
        <end position="210"/>
    </location>
</feature>
<dbReference type="AlphaFoldDB" id="A0A3Q8X1L7"/>
<sequence length="217" mass="24874">MRIEFEERIIDVHVVYGPGAKLSIQIEPNGFVTVKAPNGAGEEGIAQAVRKHGKQITAKLDALEQARELMQLKEYQEEGKFLHLGRYYKLHELIDTVGLGEEELRLGLRKFYFASCKKVIQQRIQGYQKQLKAAPKSVEIVDSSTKWGSCSSKKQLTFNYRLAMAPVEVIDYVIIHELCHLTHMNHDRSFWRLVGSIMPDYKEKEAYLAKYGQAMTL</sequence>
<dbReference type="Proteomes" id="UP000272528">
    <property type="component" value="Chromosome"/>
</dbReference>